<keyword evidence="4" id="KW-1185">Reference proteome</keyword>
<evidence type="ECO:0000313" key="4">
    <source>
        <dbReference type="Proteomes" id="UP001337655"/>
    </source>
</evidence>
<dbReference type="PROSITE" id="PS50076">
    <property type="entry name" value="DNAJ_2"/>
    <property type="match status" value="1"/>
</dbReference>
<dbReference type="SUPFAM" id="SSF46565">
    <property type="entry name" value="Chaperone J-domain"/>
    <property type="match status" value="1"/>
</dbReference>
<dbReference type="Proteomes" id="UP001337655">
    <property type="component" value="Unassembled WGS sequence"/>
</dbReference>
<evidence type="ECO:0000256" key="1">
    <source>
        <dbReference type="SAM" id="MobiDB-lite"/>
    </source>
</evidence>
<evidence type="ECO:0000259" key="2">
    <source>
        <dbReference type="PROSITE" id="PS50076"/>
    </source>
</evidence>
<feature type="compositionally biased region" description="Acidic residues" evidence="1">
    <location>
        <begin position="204"/>
        <end position="213"/>
    </location>
</feature>
<feature type="domain" description="J" evidence="2">
    <location>
        <begin position="23"/>
        <end position="92"/>
    </location>
</feature>
<name>A0AAV9PLE7_9PEZI</name>
<gene>
    <name evidence="3" type="primary">SEC63_1</name>
    <name evidence="3" type="ORF">LTR77_002229</name>
</gene>
<proteinExistence type="predicted"/>
<dbReference type="GeneID" id="89923576"/>
<dbReference type="EMBL" id="JAVRRT010000003">
    <property type="protein sequence ID" value="KAK5173548.1"/>
    <property type="molecule type" value="Genomic_DNA"/>
</dbReference>
<dbReference type="SMART" id="SM00271">
    <property type="entry name" value="DnaJ"/>
    <property type="match status" value="1"/>
</dbReference>
<dbReference type="InterPro" id="IPR001623">
    <property type="entry name" value="DnaJ_domain"/>
</dbReference>
<feature type="region of interest" description="Disordered" evidence="1">
    <location>
        <begin position="170"/>
        <end position="264"/>
    </location>
</feature>
<dbReference type="RefSeq" id="XP_064662243.1">
    <property type="nucleotide sequence ID" value="XM_064799488.1"/>
</dbReference>
<dbReference type="CDD" id="cd06257">
    <property type="entry name" value="DnaJ"/>
    <property type="match status" value="1"/>
</dbReference>
<dbReference type="Gene3D" id="1.10.287.110">
    <property type="entry name" value="DnaJ domain"/>
    <property type="match status" value="1"/>
</dbReference>
<evidence type="ECO:0000313" key="3">
    <source>
        <dbReference type="EMBL" id="KAK5173548.1"/>
    </source>
</evidence>
<feature type="compositionally biased region" description="Basic and acidic residues" evidence="1">
    <location>
        <begin position="214"/>
        <end position="224"/>
    </location>
</feature>
<comment type="caution">
    <text evidence="3">The sequence shown here is derived from an EMBL/GenBank/DDBJ whole genome shotgun (WGS) entry which is preliminary data.</text>
</comment>
<dbReference type="InterPro" id="IPR036869">
    <property type="entry name" value="J_dom_sf"/>
</dbReference>
<accession>A0AAV9PLE7</accession>
<dbReference type="Pfam" id="PF00226">
    <property type="entry name" value="DnaJ"/>
    <property type="match status" value="1"/>
</dbReference>
<protein>
    <submittedName>
        <fullName evidence="3">Secretory subunit</fullName>
    </submittedName>
</protein>
<reference evidence="3 4" key="1">
    <citation type="submission" date="2023-08" db="EMBL/GenBank/DDBJ databases">
        <title>Black Yeasts Isolated from many extreme environments.</title>
        <authorList>
            <person name="Coleine C."/>
            <person name="Stajich J.E."/>
            <person name="Selbmann L."/>
        </authorList>
    </citation>
    <scope>NUCLEOTIDE SEQUENCE [LARGE SCALE GENOMIC DNA]</scope>
    <source>
        <strain evidence="3 4">CCFEE 5935</strain>
    </source>
</reference>
<feature type="compositionally biased region" description="Polar residues" evidence="1">
    <location>
        <begin position="247"/>
        <end position="261"/>
    </location>
</feature>
<sequence length="447" mass="49507">MASPTPDELPLPTLYLQIEYAAPPFAVLDIDPNSTEPRVREAYHALALRIHPDKAPTFSLRELHTSLFQKVQSAYGELLKTHFGRSEGEHSAASKRLPETLASLQARNIAFREALRSERERALKMKQADDEREAVKKAGLKAKKERLAGKREARVKAVELARVKREKEIARECRSQGKVQPHHPLAKGDEPSKGSPTPKSEPLADWEQEEDRLEAEVEKEKGAEQNDDGVASKPAKPPSPAKPKRPLQNQPTSRTARTAWQDSIDERLVPDAEITNRWNKSLLSGGRGGSVSLSQKKQKALSGAARMHKHSMALREDADGIVKPALTGNRTFSALVEEAMMEEAFVGAEARAEARTERVVRRLMDGDVVGEYLLEAGDKEWSAALGAFWAIEECLAHREAVVVLFDAERVVDEGEHAGCLSDVFTSSGHFCKPSNELVESCRSVRLE</sequence>
<dbReference type="AlphaFoldDB" id="A0AAV9PLE7"/>
<organism evidence="3 4">
    <name type="scientific">Saxophila tyrrhenica</name>
    <dbReference type="NCBI Taxonomy" id="1690608"/>
    <lineage>
        <taxon>Eukaryota</taxon>
        <taxon>Fungi</taxon>
        <taxon>Dikarya</taxon>
        <taxon>Ascomycota</taxon>
        <taxon>Pezizomycotina</taxon>
        <taxon>Dothideomycetes</taxon>
        <taxon>Dothideomycetidae</taxon>
        <taxon>Mycosphaerellales</taxon>
        <taxon>Extremaceae</taxon>
        <taxon>Saxophila</taxon>
    </lineage>
</organism>